<dbReference type="EMBL" id="ML119652">
    <property type="protein sequence ID" value="RPA85875.1"/>
    <property type="molecule type" value="Genomic_DNA"/>
</dbReference>
<name>A0A3N4IIB7_ASCIM</name>
<reference evidence="1 2" key="1">
    <citation type="journal article" date="2018" name="Nat. Ecol. Evol.">
        <title>Pezizomycetes genomes reveal the molecular basis of ectomycorrhizal truffle lifestyle.</title>
        <authorList>
            <person name="Murat C."/>
            <person name="Payen T."/>
            <person name="Noel B."/>
            <person name="Kuo A."/>
            <person name="Morin E."/>
            <person name="Chen J."/>
            <person name="Kohler A."/>
            <person name="Krizsan K."/>
            <person name="Balestrini R."/>
            <person name="Da Silva C."/>
            <person name="Montanini B."/>
            <person name="Hainaut M."/>
            <person name="Levati E."/>
            <person name="Barry K.W."/>
            <person name="Belfiori B."/>
            <person name="Cichocki N."/>
            <person name="Clum A."/>
            <person name="Dockter R.B."/>
            <person name="Fauchery L."/>
            <person name="Guy J."/>
            <person name="Iotti M."/>
            <person name="Le Tacon F."/>
            <person name="Lindquist E.A."/>
            <person name="Lipzen A."/>
            <person name="Malagnac F."/>
            <person name="Mello A."/>
            <person name="Molinier V."/>
            <person name="Miyauchi S."/>
            <person name="Poulain J."/>
            <person name="Riccioni C."/>
            <person name="Rubini A."/>
            <person name="Sitrit Y."/>
            <person name="Splivallo R."/>
            <person name="Traeger S."/>
            <person name="Wang M."/>
            <person name="Zifcakova L."/>
            <person name="Wipf D."/>
            <person name="Zambonelli A."/>
            <person name="Paolocci F."/>
            <person name="Nowrousian M."/>
            <person name="Ottonello S."/>
            <person name="Baldrian P."/>
            <person name="Spatafora J.W."/>
            <person name="Henrissat B."/>
            <person name="Nagy L.G."/>
            <person name="Aury J.M."/>
            <person name="Wincker P."/>
            <person name="Grigoriev I.V."/>
            <person name="Bonfante P."/>
            <person name="Martin F.M."/>
        </authorList>
    </citation>
    <scope>NUCLEOTIDE SEQUENCE [LARGE SCALE GENOMIC DNA]</scope>
    <source>
        <strain evidence="1 2">RN42</strain>
    </source>
</reference>
<protein>
    <submittedName>
        <fullName evidence="1">Uncharacterized protein</fullName>
    </submittedName>
</protein>
<gene>
    <name evidence="1" type="ORF">BJ508DRAFT_169025</name>
</gene>
<sequence length="263" mass="30075">MQNSPLDFTSRLSEHSGRIFIKDIGLSAERSISSGAISFISDILEILYFIDDKSTIIPSVPDLPRSIVNFTTRYLFYYVDKLHPCLSTLETVCDYLRLQNTGDLAELHESSHGRKLAGYYTITHHFLAAVGPYTLRNLRKRARSGLLREKQVDLILLVQKGILETMEYLCNCFWEIGITSPADLMNSDGSIEKAQTEKLGIWVEYVNNHLPLSHLMIRIFLVSEEFRSERLETLIWKYVDQDSGEAGKTVARQVEEISIHTRT</sequence>
<proteinExistence type="predicted"/>
<dbReference type="Proteomes" id="UP000275078">
    <property type="component" value="Unassembled WGS sequence"/>
</dbReference>
<accession>A0A3N4IIB7</accession>
<evidence type="ECO:0000313" key="2">
    <source>
        <dbReference type="Proteomes" id="UP000275078"/>
    </source>
</evidence>
<evidence type="ECO:0000313" key="1">
    <source>
        <dbReference type="EMBL" id="RPA85875.1"/>
    </source>
</evidence>
<organism evidence="1 2">
    <name type="scientific">Ascobolus immersus RN42</name>
    <dbReference type="NCBI Taxonomy" id="1160509"/>
    <lineage>
        <taxon>Eukaryota</taxon>
        <taxon>Fungi</taxon>
        <taxon>Dikarya</taxon>
        <taxon>Ascomycota</taxon>
        <taxon>Pezizomycotina</taxon>
        <taxon>Pezizomycetes</taxon>
        <taxon>Pezizales</taxon>
        <taxon>Ascobolaceae</taxon>
        <taxon>Ascobolus</taxon>
    </lineage>
</organism>
<keyword evidence="2" id="KW-1185">Reference proteome</keyword>
<dbReference type="AlphaFoldDB" id="A0A3N4IIB7"/>